<evidence type="ECO:0000256" key="2">
    <source>
        <dbReference type="SAM" id="Phobius"/>
    </source>
</evidence>
<gene>
    <name evidence="3" type="ORF">ACFQ03_10245</name>
</gene>
<comment type="caution">
    <text evidence="3">The sequence shown here is derived from an EMBL/GenBank/DDBJ whole genome shotgun (WGS) entry which is preliminary data.</text>
</comment>
<evidence type="ECO:0000313" key="3">
    <source>
        <dbReference type="EMBL" id="MFD0869530.1"/>
    </source>
</evidence>
<dbReference type="RefSeq" id="WP_379287949.1">
    <property type="nucleotide sequence ID" value="NZ_JBHTIU010000031.1"/>
</dbReference>
<keyword evidence="4" id="KW-1185">Reference proteome</keyword>
<protein>
    <submittedName>
        <fullName evidence="3">Uncharacterized protein</fullName>
    </submittedName>
</protein>
<organism evidence="3 4">
    <name type="scientific">Paenibacillus residui</name>
    <dbReference type="NCBI Taxonomy" id="629724"/>
    <lineage>
        <taxon>Bacteria</taxon>
        <taxon>Bacillati</taxon>
        <taxon>Bacillota</taxon>
        <taxon>Bacilli</taxon>
        <taxon>Bacillales</taxon>
        <taxon>Paenibacillaceae</taxon>
        <taxon>Paenibacillus</taxon>
    </lineage>
</organism>
<evidence type="ECO:0000313" key="4">
    <source>
        <dbReference type="Proteomes" id="UP001597120"/>
    </source>
</evidence>
<dbReference type="Proteomes" id="UP001597120">
    <property type="component" value="Unassembled WGS sequence"/>
</dbReference>
<feature type="region of interest" description="Disordered" evidence="1">
    <location>
        <begin position="51"/>
        <end position="146"/>
    </location>
</feature>
<feature type="compositionally biased region" description="Basic and acidic residues" evidence="1">
    <location>
        <begin position="120"/>
        <end position="132"/>
    </location>
</feature>
<keyword evidence="2" id="KW-0472">Membrane</keyword>
<keyword evidence="2" id="KW-1133">Transmembrane helix</keyword>
<name>A0ABW3D8Q0_9BACL</name>
<keyword evidence="2" id="KW-0812">Transmembrane</keyword>
<dbReference type="EMBL" id="JBHTIU010000031">
    <property type="protein sequence ID" value="MFD0869530.1"/>
    <property type="molecule type" value="Genomic_DNA"/>
</dbReference>
<sequence length="233" mass="24783">MDNIKKRKWKKWLGWSAALLIVLVVGGYFAMDYAVDRMLRSISAGLELEAVSQPGGQDNSPDRTSDSATSDSKEGDKNVPVSGTPVPEDKGEAVPDPTSGPDSGGASDSDSGQPPSSGVKETKEEAAADKGKYQANITPDKASKAQEQITLQDKTKVTSVLLKRLGASDIKTLMDLASGGMSVEEKREAKKVILEKLSEEEYDELIAIAAKLGLSQGKSYEDSLKESSSKASK</sequence>
<proteinExistence type="predicted"/>
<feature type="compositionally biased region" description="Low complexity" evidence="1">
    <location>
        <begin position="95"/>
        <end position="118"/>
    </location>
</feature>
<reference evidence="4" key="1">
    <citation type="journal article" date="2019" name="Int. J. Syst. Evol. Microbiol.">
        <title>The Global Catalogue of Microorganisms (GCM) 10K type strain sequencing project: providing services to taxonomists for standard genome sequencing and annotation.</title>
        <authorList>
            <consortium name="The Broad Institute Genomics Platform"/>
            <consortium name="The Broad Institute Genome Sequencing Center for Infectious Disease"/>
            <person name="Wu L."/>
            <person name="Ma J."/>
        </authorList>
    </citation>
    <scope>NUCLEOTIDE SEQUENCE [LARGE SCALE GENOMIC DNA]</scope>
    <source>
        <strain evidence="4">CCUG 57263</strain>
    </source>
</reference>
<feature type="transmembrane region" description="Helical" evidence="2">
    <location>
        <begin position="12"/>
        <end position="31"/>
    </location>
</feature>
<accession>A0ABW3D8Q0</accession>
<evidence type="ECO:0000256" key="1">
    <source>
        <dbReference type="SAM" id="MobiDB-lite"/>
    </source>
</evidence>
<feature type="compositionally biased region" description="Basic and acidic residues" evidence="1">
    <location>
        <begin position="60"/>
        <end position="77"/>
    </location>
</feature>